<reference evidence="5" key="1">
    <citation type="submission" date="2017-02" db="UniProtKB">
        <authorList>
            <consortium name="WormBaseParasite"/>
        </authorList>
    </citation>
    <scope>IDENTIFICATION</scope>
</reference>
<dbReference type="PANTHER" id="PTHR37437">
    <property type="entry name" value="LIPOCALIN-RELATED PROTEIN-RELATED"/>
    <property type="match status" value="1"/>
</dbReference>
<keyword evidence="1" id="KW-0732">Signal</keyword>
<keyword evidence="4" id="KW-1185">Reference proteome</keyword>
<organism evidence="5">
    <name type="scientific">Thelazia callipaeda</name>
    <name type="common">Oriental eyeworm</name>
    <name type="synonym">Parasitic nematode</name>
    <dbReference type="NCBI Taxonomy" id="103827"/>
    <lineage>
        <taxon>Eukaryota</taxon>
        <taxon>Metazoa</taxon>
        <taxon>Ecdysozoa</taxon>
        <taxon>Nematoda</taxon>
        <taxon>Chromadorea</taxon>
        <taxon>Rhabditida</taxon>
        <taxon>Spirurina</taxon>
        <taxon>Spiruromorpha</taxon>
        <taxon>Thelazioidea</taxon>
        <taxon>Thelaziidae</taxon>
        <taxon>Thelazia</taxon>
    </lineage>
</organism>
<feature type="domain" description="Lipocalin" evidence="2">
    <location>
        <begin position="76"/>
        <end position="235"/>
    </location>
</feature>
<dbReference type="OMA" id="KYPIMVL"/>
<dbReference type="InterPro" id="IPR056868">
    <property type="entry name" value="Lipocalin_dom_nem"/>
</dbReference>
<reference evidence="3 4" key="2">
    <citation type="submission" date="2018-11" db="EMBL/GenBank/DDBJ databases">
        <authorList>
            <consortium name="Pathogen Informatics"/>
        </authorList>
    </citation>
    <scope>NUCLEOTIDE SEQUENCE [LARGE SCALE GENOMIC DNA]</scope>
</reference>
<sequence length="244" mass="28077">MLIQRLTTFFLVSFKFSNAGTVFSFQITKYLGGIPVPGRSVPALRIFELYAKSCEPNDRNVDANNLASNLYNSLYMAAGDTDVTKLMGKWFLVIDTPGIHHERCPIFYFKLLDKTLFTATFTVRQYSRNSEHLQILEGYGRKIGPDPAELLINIGHVLDPCPFVRNGPVNTNDQYDYVILTQPLKYPTVVLARDPLDFNRKYRKQVEAFLEKENFWNPSAPRRNNLYFVNTTNCFTTNQYNIGF</sequence>
<gene>
    <name evidence="3" type="ORF">TCLT_LOCUS1608</name>
</gene>
<evidence type="ECO:0000259" key="2">
    <source>
        <dbReference type="Pfam" id="PF24976"/>
    </source>
</evidence>
<feature type="chain" id="PRO_5043126305" evidence="1">
    <location>
        <begin position="20"/>
        <end position="244"/>
    </location>
</feature>
<dbReference type="WBParaSite" id="TCLT_0000160701-mRNA-1">
    <property type="protein sequence ID" value="TCLT_0000160701-mRNA-1"/>
    <property type="gene ID" value="TCLT_0000160701"/>
</dbReference>
<dbReference type="Proteomes" id="UP000276776">
    <property type="component" value="Unassembled WGS sequence"/>
</dbReference>
<dbReference type="STRING" id="103827.A0A0N5CN60"/>
<dbReference type="PANTHER" id="PTHR37437:SF2">
    <property type="entry name" value="LIPOCLN_CYTOSOLIC_FA-BD_DOM DOMAIN-CONTAINING PROTEIN"/>
    <property type="match status" value="1"/>
</dbReference>
<evidence type="ECO:0000313" key="5">
    <source>
        <dbReference type="WBParaSite" id="TCLT_0000160701-mRNA-1"/>
    </source>
</evidence>
<dbReference type="EMBL" id="UYYF01000222">
    <property type="protein sequence ID" value="VDM97140.1"/>
    <property type="molecule type" value="Genomic_DNA"/>
</dbReference>
<accession>A0A0N5CN60</accession>
<dbReference type="OrthoDB" id="565904at2759"/>
<dbReference type="AlphaFoldDB" id="A0A0N5CN60"/>
<evidence type="ECO:0000313" key="3">
    <source>
        <dbReference type="EMBL" id="VDM97140.1"/>
    </source>
</evidence>
<proteinExistence type="predicted"/>
<evidence type="ECO:0000256" key="1">
    <source>
        <dbReference type="SAM" id="SignalP"/>
    </source>
</evidence>
<protein>
    <submittedName>
        <fullName evidence="5">Lipocalin/cytosolic fatty-acid binding domain-containing protein</fullName>
    </submittedName>
</protein>
<evidence type="ECO:0000313" key="4">
    <source>
        <dbReference type="Proteomes" id="UP000276776"/>
    </source>
</evidence>
<dbReference type="Pfam" id="PF24976">
    <property type="entry name" value="Lipocalin_10"/>
    <property type="match status" value="1"/>
</dbReference>
<dbReference type="SUPFAM" id="SSF50814">
    <property type="entry name" value="Lipocalins"/>
    <property type="match status" value="1"/>
</dbReference>
<feature type="signal peptide" evidence="1">
    <location>
        <begin position="1"/>
        <end position="19"/>
    </location>
</feature>
<dbReference type="InterPro" id="IPR012674">
    <property type="entry name" value="Calycin"/>
</dbReference>
<name>A0A0N5CN60_THECL</name>